<feature type="compositionally biased region" description="Basic and acidic residues" evidence="1">
    <location>
        <begin position="308"/>
        <end position="317"/>
    </location>
</feature>
<accession>A0A4Z0HE75</accession>
<proteinExistence type="predicted"/>
<feature type="compositionally biased region" description="Basic and acidic residues" evidence="1">
    <location>
        <begin position="287"/>
        <end position="301"/>
    </location>
</feature>
<feature type="compositionally biased region" description="Pro residues" evidence="1">
    <location>
        <begin position="467"/>
        <end position="478"/>
    </location>
</feature>
<reference evidence="2 3" key="1">
    <citation type="submission" date="2019-03" db="EMBL/GenBank/DDBJ databases">
        <authorList>
            <person name="Gonzalez-Pimentel J.L."/>
        </authorList>
    </citation>
    <scope>NUCLEOTIDE SEQUENCE [LARGE SCALE GENOMIC DNA]</scope>
    <source>
        <strain evidence="2 3">JCM 31289</strain>
    </source>
</reference>
<evidence type="ECO:0000313" key="3">
    <source>
        <dbReference type="Proteomes" id="UP000297948"/>
    </source>
</evidence>
<name>A0A4Z0HE75_9ACTN</name>
<dbReference type="OrthoDB" id="4846903at2"/>
<dbReference type="Proteomes" id="UP000297948">
    <property type="component" value="Unassembled WGS sequence"/>
</dbReference>
<dbReference type="RefSeq" id="WP_135336793.1">
    <property type="nucleotide sequence ID" value="NZ_JBHLTX010000013.1"/>
</dbReference>
<feature type="region of interest" description="Disordered" evidence="1">
    <location>
        <begin position="287"/>
        <end position="317"/>
    </location>
</feature>
<dbReference type="AlphaFoldDB" id="A0A4Z0HE75"/>
<feature type="region of interest" description="Disordered" evidence="1">
    <location>
        <begin position="461"/>
        <end position="482"/>
    </location>
</feature>
<feature type="region of interest" description="Disordered" evidence="1">
    <location>
        <begin position="128"/>
        <end position="148"/>
    </location>
</feature>
<evidence type="ECO:0000313" key="2">
    <source>
        <dbReference type="EMBL" id="TGB19597.1"/>
    </source>
</evidence>
<organism evidence="2 3">
    <name type="scientific">Streptomyces palmae</name>
    <dbReference type="NCBI Taxonomy" id="1701085"/>
    <lineage>
        <taxon>Bacteria</taxon>
        <taxon>Bacillati</taxon>
        <taxon>Actinomycetota</taxon>
        <taxon>Actinomycetes</taxon>
        <taxon>Kitasatosporales</taxon>
        <taxon>Streptomycetaceae</taxon>
        <taxon>Streptomyces</taxon>
    </lineage>
</organism>
<gene>
    <name evidence="2" type="ORF">E4099_00130</name>
</gene>
<sequence length="740" mass="80859">MKTSHLSEEPLDLTFHDNLQPGLKGGEYCVTVEQNLCDNGKPVDGGAYFKALRQEFTVVAPRFTLEPALVHAVTPAPGATGDFTDLLPHVTLNLPSLPWLRRIGITGDDDKPWMALLILRDNEIADDPQAQGETTARTAGTLHDPSTEKNVAAPTLTLSTQEKAVACRTIDVTREAFTDVVPRADELRYLSHVRDAEPRLLIEPVHGERLQAGHYGVVLSSRLARQTGSFVAHLVSLEGHGTRLTGSVEDGIERVRLISLWSWTFHNAGRSSTAHFPSLARGLVLKENKKTKQQTRDDLLLRRPVPPPDEHSDTATREVRRRLCHGYVPVAHRLASGEESFAWYRGPLSPVIPQPLPIRSKAPSLTSDHLSAYLPAHGVFDLSYACAWTLGRAAAMADADYIAALVRWRNSCQNLLARTVATARERTGDRAPEIPAPWPQRLLSLCSDGSVENLATRLAEAPAGHEPAPPSQAAPPTRPAELVSGHGAHLIRAVRQAQSEDDQDLLAMNAWLERLRLLGPVPFPYLVPDADMLPPESLRFFHVDQDWIDALESGARSVGAATMTDALADEAALDPDDEPVVPQAGLLLRSALVSGWPDLVIEAQSKTKVPNVYKPVPAIRRDQLAEDVLLCLYADVPDKVVLREPPQGLHFGFDSGDTLTLRNPRGEGCGTLWPDKKLVNVTTYLRCPGRCVFDITCLTAQLKAELEKTAGSLPPFGPADLAVQLFNAPYQFTFHPPGGT</sequence>
<evidence type="ECO:0000256" key="1">
    <source>
        <dbReference type="SAM" id="MobiDB-lite"/>
    </source>
</evidence>
<protein>
    <submittedName>
        <fullName evidence="2">Uncharacterized protein</fullName>
    </submittedName>
</protein>
<comment type="caution">
    <text evidence="2">The sequence shown here is derived from an EMBL/GenBank/DDBJ whole genome shotgun (WGS) entry which is preliminary data.</text>
</comment>
<keyword evidence="3" id="KW-1185">Reference proteome</keyword>
<dbReference type="EMBL" id="SRID01000001">
    <property type="protein sequence ID" value="TGB19597.1"/>
    <property type="molecule type" value="Genomic_DNA"/>
</dbReference>